<evidence type="ECO:0000256" key="5">
    <source>
        <dbReference type="ARBA" id="ARBA00022777"/>
    </source>
</evidence>
<dbReference type="InterPro" id="IPR036097">
    <property type="entry name" value="HisK_dim/P_sf"/>
</dbReference>
<accession>A0A090W3A0</accession>
<evidence type="ECO:0000313" key="9">
    <source>
        <dbReference type="Proteomes" id="UP000029644"/>
    </source>
</evidence>
<dbReference type="InterPro" id="IPR003661">
    <property type="entry name" value="HisK_dim/P_dom"/>
</dbReference>
<keyword evidence="5 8" id="KW-0418">Kinase</keyword>
<keyword evidence="3" id="KW-0597">Phosphoprotein</keyword>
<dbReference type="PANTHER" id="PTHR43711:SF31">
    <property type="entry name" value="HISTIDINE KINASE"/>
    <property type="match status" value="1"/>
</dbReference>
<dbReference type="InterPro" id="IPR050736">
    <property type="entry name" value="Sensor_HK_Regulatory"/>
</dbReference>
<dbReference type="EC" id="2.7.13.3" evidence="2"/>
<dbReference type="PANTHER" id="PTHR43711">
    <property type="entry name" value="TWO-COMPONENT HISTIDINE KINASE"/>
    <property type="match status" value="1"/>
</dbReference>
<dbReference type="Pfam" id="PF00512">
    <property type="entry name" value="HisKA"/>
    <property type="match status" value="1"/>
</dbReference>
<dbReference type="InterPro" id="IPR004358">
    <property type="entry name" value="Sig_transdc_His_kin-like_C"/>
</dbReference>
<evidence type="ECO:0000256" key="3">
    <source>
        <dbReference type="ARBA" id="ARBA00022553"/>
    </source>
</evidence>
<proteinExistence type="predicted"/>
<keyword evidence="6" id="KW-0902">Two-component regulatory system</keyword>
<dbReference type="SUPFAM" id="SSF47384">
    <property type="entry name" value="Homodimeric domain of signal transducing histidine kinase"/>
    <property type="match status" value="1"/>
</dbReference>
<keyword evidence="4" id="KW-0808">Transferase</keyword>
<dbReference type="SMART" id="SM00387">
    <property type="entry name" value="HATPase_c"/>
    <property type="match status" value="1"/>
</dbReference>
<protein>
    <recommendedName>
        <fullName evidence="2">histidine kinase</fullName>
        <ecNumber evidence="2">2.7.13.3</ecNumber>
    </recommendedName>
</protein>
<evidence type="ECO:0000256" key="2">
    <source>
        <dbReference type="ARBA" id="ARBA00012438"/>
    </source>
</evidence>
<dbReference type="Gene3D" id="1.10.287.130">
    <property type="match status" value="1"/>
</dbReference>
<dbReference type="PRINTS" id="PR00344">
    <property type="entry name" value="BCTRLSENSOR"/>
</dbReference>
<dbReference type="InterPro" id="IPR005467">
    <property type="entry name" value="His_kinase_dom"/>
</dbReference>
<dbReference type="SUPFAM" id="SSF55874">
    <property type="entry name" value="ATPase domain of HSP90 chaperone/DNA topoisomerase II/histidine kinase"/>
    <property type="match status" value="1"/>
</dbReference>
<dbReference type="InterPro" id="IPR003594">
    <property type="entry name" value="HATPase_dom"/>
</dbReference>
<dbReference type="Proteomes" id="UP000029644">
    <property type="component" value="Unassembled WGS sequence"/>
</dbReference>
<dbReference type="AlphaFoldDB" id="A0A090W3A0"/>
<dbReference type="Gene3D" id="3.30.565.10">
    <property type="entry name" value="Histidine kinase-like ATPase, C-terminal domain"/>
    <property type="match status" value="1"/>
</dbReference>
<evidence type="ECO:0000256" key="4">
    <source>
        <dbReference type="ARBA" id="ARBA00022679"/>
    </source>
</evidence>
<dbReference type="CDD" id="cd00082">
    <property type="entry name" value="HisKA"/>
    <property type="match status" value="1"/>
</dbReference>
<dbReference type="RefSeq" id="WP_052415276.1">
    <property type="nucleotide sequence ID" value="NZ_BBNQ01000004.1"/>
</dbReference>
<feature type="domain" description="Histidine kinase" evidence="7">
    <location>
        <begin position="54"/>
        <end position="278"/>
    </location>
</feature>
<evidence type="ECO:0000259" key="7">
    <source>
        <dbReference type="PROSITE" id="PS50109"/>
    </source>
</evidence>
<dbReference type="OrthoDB" id="9813151at2"/>
<gene>
    <name evidence="8" type="ORF">JCM19300_718</name>
</gene>
<dbReference type="InterPro" id="IPR036890">
    <property type="entry name" value="HATPase_C_sf"/>
</dbReference>
<dbReference type="PROSITE" id="PS50109">
    <property type="entry name" value="HIS_KIN"/>
    <property type="match status" value="1"/>
</dbReference>
<name>A0A090W3A0_9FLAO</name>
<dbReference type="EMBL" id="BBNQ01000004">
    <property type="protein sequence ID" value="GAL61972.1"/>
    <property type="molecule type" value="Genomic_DNA"/>
</dbReference>
<sequence>MLLEKQQEIILQNKELETYRNHLENLVKERTLDLTIAKDNAEESDRLKSEFLSTMSHELRTPLNSIIGLSGLVDRDTSMDEVIEYTQIINNSGEHLLKLIDDLFNVSLIESGKTKVNIKDIDLGVFMNEIHGNMKIYLERLKKEHIDFNLVIPEIHKNLTIYTDKLKLTNILVNLLRNAIKFSENGTINYGFRICEKHEQKYIVFFVSDTGIGIDKKYQDLIFKSFTQVNSDLNRPYEGAGVGLTIAKKLVNLLKGDIWLDSTLGEGSSFFFTIPLYDVNNEMIRNNCENIIKSPAEFKNER</sequence>
<reference evidence="8 9" key="1">
    <citation type="journal article" date="2014" name="Genome Announc.">
        <title>Draft Genome Sequences of Marine Flavobacterium Algibacter lectus Strains SS8 and NR4.</title>
        <authorList>
            <person name="Takatani N."/>
            <person name="Nakanishi M."/>
            <person name="Meirelles P."/>
            <person name="Mino S."/>
            <person name="Suda W."/>
            <person name="Oshima K."/>
            <person name="Hattori M."/>
            <person name="Ohkuma M."/>
            <person name="Hosokawa M."/>
            <person name="Miyashita K."/>
            <person name="Thompson F.L."/>
            <person name="Niwa A."/>
            <person name="Sawabe T."/>
            <person name="Sawabe T."/>
        </authorList>
    </citation>
    <scope>NUCLEOTIDE SEQUENCE [LARGE SCALE GENOMIC DNA]</scope>
    <source>
        <strain evidence="8 9">JCM 19300</strain>
    </source>
</reference>
<evidence type="ECO:0000256" key="1">
    <source>
        <dbReference type="ARBA" id="ARBA00000085"/>
    </source>
</evidence>
<dbReference type="CDD" id="cd16922">
    <property type="entry name" value="HATPase_EvgS-ArcB-TorS-like"/>
    <property type="match status" value="1"/>
</dbReference>
<comment type="caution">
    <text evidence="8">The sequence shown here is derived from an EMBL/GenBank/DDBJ whole genome shotgun (WGS) entry which is preliminary data.</text>
</comment>
<comment type="catalytic activity">
    <reaction evidence="1">
        <text>ATP + protein L-histidine = ADP + protein N-phospho-L-histidine.</text>
        <dbReference type="EC" id="2.7.13.3"/>
    </reaction>
</comment>
<dbReference type="Pfam" id="PF02518">
    <property type="entry name" value="HATPase_c"/>
    <property type="match status" value="1"/>
</dbReference>
<dbReference type="SMART" id="SM00388">
    <property type="entry name" value="HisKA"/>
    <property type="match status" value="1"/>
</dbReference>
<evidence type="ECO:0000256" key="6">
    <source>
        <dbReference type="ARBA" id="ARBA00023012"/>
    </source>
</evidence>
<dbReference type="FunFam" id="3.30.565.10:FF:000006">
    <property type="entry name" value="Sensor histidine kinase WalK"/>
    <property type="match status" value="1"/>
</dbReference>
<organism evidence="8 9">
    <name type="scientific">Algibacter lectus</name>
    <dbReference type="NCBI Taxonomy" id="221126"/>
    <lineage>
        <taxon>Bacteria</taxon>
        <taxon>Pseudomonadati</taxon>
        <taxon>Bacteroidota</taxon>
        <taxon>Flavobacteriia</taxon>
        <taxon>Flavobacteriales</taxon>
        <taxon>Flavobacteriaceae</taxon>
        <taxon>Algibacter</taxon>
    </lineage>
</organism>
<dbReference type="GO" id="GO:0000155">
    <property type="term" value="F:phosphorelay sensor kinase activity"/>
    <property type="evidence" value="ECO:0007669"/>
    <property type="project" value="InterPro"/>
</dbReference>
<evidence type="ECO:0000313" key="8">
    <source>
        <dbReference type="EMBL" id="GAL61972.1"/>
    </source>
</evidence>